<dbReference type="Gene3D" id="3.40.50.300">
    <property type="entry name" value="P-loop containing nucleotide triphosphate hydrolases"/>
    <property type="match status" value="2"/>
</dbReference>
<feature type="transmembrane region" description="Helical" evidence="9">
    <location>
        <begin position="489"/>
        <end position="509"/>
    </location>
</feature>
<keyword evidence="3 9" id="KW-0812">Transmembrane</keyword>
<accession>A0A9P5N9A5</accession>
<evidence type="ECO:0000256" key="7">
    <source>
        <dbReference type="ARBA" id="ARBA00022989"/>
    </source>
</evidence>
<dbReference type="PROSITE" id="PS50893">
    <property type="entry name" value="ABC_TRANSPORTER_2"/>
    <property type="match status" value="1"/>
</dbReference>
<keyword evidence="7 9" id="KW-1133">Transmembrane helix</keyword>
<dbReference type="Proteomes" id="UP000724874">
    <property type="component" value="Unassembled WGS sequence"/>
</dbReference>
<feature type="transmembrane region" description="Helical" evidence="9">
    <location>
        <begin position="310"/>
        <end position="334"/>
    </location>
</feature>
<evidence type="ECO:0000256" key="9">
    <source>
        <dbReference type="SAM" id="Phobius"/>
    </source>
</evidence>
<dbReference type="Pfam" id="PF00664">
    <property type="entry name" value="ABC_membrane"/>
    <property type="match status" value="1"/>
</dbReference>
<feature type="domain" description="ABC transporter" evidence="10">
    <location>
        <begin position="26"/>
        <end position="255"/>
    </location>
</feature>
<dbReference type="GO" id="GO:0016887">
    <property type="term" value="F:ATP hydrolysis activity"/>
    <property type="evidence" value="ECO:0007669"/>
    <property type="project" value="InterPro"/>
</dbReference>
<keyword evidence="5" id="KW-0547">Nucleotide-binding</keyword>
<keyword evidence="4" id="KW-0677">Repeat</keyword>
<evidence type="ECO:0000256" key="5">
    <source>
        <dbReference type="ARBA" id="ARBA00022741"/>
    </source>
</evidence>
<dbReference type="InterPro" id="IPR017871">
    <property type="entry name" value="ABC_transporter-like_CS"/>
</dbReference>
<evidence type="ECO:0000256" key="8">
    <source>
        <dbReference type="ARBA" id="ARBA00023136"/>
    </source>
</evidence>
<gene>
    <name evidence="12" type="ORF">CPB84DRAFT_416599</name>
</gene>
<dbReference type="GO" id="GO:0016020">
    <property type="term" value="C:membrane"/>
    <property type="evidence" value="ECO:0007669"/>
    <property type="project" value="UniProtKB-SubCell"/>
</dbReference>
<feature type="transmembrane region" description="Helical" evidence="9">
    <location>
        <begin position="539"/>
        <end position="560"/>
    </location>
</feature>
<evidence type="ECO:0000256" key="3">
    <source>
        <dbReference type="ARBA" id="ARBA00022692"/>
    </source>
</evidence>
<dbReference type="InterPro" id="IPR003439">
    <property type="entry name" value="ABC_transporter-like_ATP-bd"/>
</dbReference>
<dbReference type="GO" id="GO:0140359">
    <property type="term" value="F:ABC-type transporter activity"/>
    <property type="evidence" value="ECO:0007669"/>
    <property type="project" value="InterPro"/>
</dbReference>
<evidence type="ECO:0000259" key="10">
    <source>
        <dbReference type="PROSITE" id="PS50893"/>
    </source>
</evidence>
<dbReference type="FunFam" id="1.20.1560.10:FF:000013">
    <property type="entry name" value="ABC transporter C family member 2"/>
    <property type="match status" value="1"/>
</dbReference>
<reference evidence="12" key="1">
    <citation type="submission" date="2020-11" db="EMBL/GenBank/DDBJ databases">
        <authorList>
            <consortium name="DOE Joint Genome Institute"/>
            <person name="Ahrendt S."/>
            <person name="Riley R."/>
            <person name="Andreopoulos W."/>
            <person name="LaButti K."/>
            <person name="Pangilinan J."/>
            <person name="Ruiz-duenas F.J."/>
            <person name="Barrasa J.M."/>
            <person name="Sanchez-Garcia M."/>
            <person name="Camarero S."/>
            <person name="Miyauchi S."/>
            <person name="Serrano A."/>
            <person name="Linde D."/>
            <person name="Babiker R."/>
            <person name="Drula E."/>
            <person name="Ayuso-Fernandez I."/>
            <person name="Pacheco R."/>
            <person name="Padilla G."/>
            <person name="Ferreira P."/>
            <person name="Barriuso J."/>
            <person name="Kellner H."/>
            <person name="Castanera R."/>
            <person name="Alfaro M."/>
            <person name="Ramirez L."/>
            <person name="Pisabarro A.G."/>
            <person name="Kuo A."/>
            <person name="Tritt A."/>
            <person name="Lipzen A."/>
            <person name="He G."/>
            <person name="Yan M."/>
            <person name="Ng V."/>
            <person name="Cullen D."/>
            <person name="Martin F."/>
            <person name="Rosso M.-N."/>
            <person name="Henrissat B."/>
            <person name="Hibbett D."/>
            <person name="Martinez A.T."/>
            <person name="Grigoriev I.V."/>
        </authorList>
    </citation>
    <scope>NUCLEOTIDE SEQUENCE</scope>
    <source>
        <strain evidence="12">AH 44721</strain>
    </source>
</reference>
<dbReference type="CDD" id="cd03250">
    <property type="entry name" value="ABCC_MRP_domain1"/>
    <property type="match status" value="1"/>
</dbReference>
<proteinExistence type="predicted"/>
<evidence type="ECO:0000256" key="1">
    <source>
        <dbReference type="ARBA" id="ARBA00004141"/>
    </source>
</evidence>
<evidence type="ECO:0000256" key="6">
    <source>
        <dbReference type="ARBA" id="ARBA00022840"/>
    </source>
</evidence>
<dbReference type="CDD" id="cd18604">
    <property type="entry name" value="ABC_6TM_VMR1_D2_like"/>
    <property type="match status" value="1"/>
</dbReference>
<dbReference type="PANTHER" id="PTHR24223">
    <property type="entry name" value="ATP-BINDING CASSETTE SUB-FAMILY C"/>
    <property type="match status" value="1"/>
</dbReference>
<keyword evidence="2" id="KW-0813">Transport</keyword>
<dbReference type="InterPro" id="IPR050173">
    <property type="entry name" value="ABC_transporter_C-like"/>
</dbReference>
<dbReference type="InterPro" id="IPR036640">
    <property type="entry name" value="ABC1_TM_sf"/>
</dbReference>
<keyword evidence="6" id="KW-0067">ATP-binding</keyword>
<dbReference type="SUPFAM" id="SSF90123">
    <property type="entry name" value="ABC transporter transmembrane region"/>
    <property type="match status" value="1"/>
</dbReference>
<dbReference type="Pfam" id="PF00005">
    <property type="entry name" value="ABC_tran"/>
    <property type="match status" value="2"/>
</dbReference>
<comment type="subcellular location">
    <subcellularLocation>
        <location evidence="1">Membrane</location>
        <topology evidence="1">Multi-pass membrane protein</topology>
    </subcellularLocation>
</comment>
<keyword evidence="13" id="KW-1185">Reference proteome</keyword>
<protein>
    <submittedName>
        <fullName evidence="12">P-loop containing nucleoside triphosphate hydrolase protein</fullName>
    </submittedName>
</protein>
<keyword evidence="12" id="KW-0378">Hydrolase</keyword>
<dbReference type="OrthoDB" id="6500128at2759"/>
<dbReference type="InterPro" id="IPR011527">
    <property type="entry name" value="ABC1_TM_dom"/>
</dbReference>
<dbReference type="PROSITE" id="PS50929">
    <property type="entry name" value="ABC_TM1F"/>
    <property type="match status" value="1"/>
</dbReference>
<dbReference type="InterPro" id="IPR027417">
    <property type="entry name" value="P-loop_NTPase"/>
</dbReference>
<comment type="caution">
    <text evidence="12">The sequence shown here is derived from an EMBL/GenBank/DDBJ whole genome shotgun (WGS) entry which is preliminary data.</text>
</comment>
<keyword evidence="8 9" id="KW-0472">Membrane</keyword>
<evidence type="ECO:0000256" key="4">
    <source>
        <dbReference type="ARBA" id="ARBA00022737"/>
    </source>
</evidence>
<evidence type="ECO:0000313" key="12">
    <source>
        <dbReference type="EMBL" id="KAF8876196.1"/>
    </source>
</evidence>
<dbReference type="Gene3D" id="1.20.1560.10">
    <property type="entry name" value="ABC transporter type 1, transmembrane domain"/>
    <property type="match status" value="1"/>
</dbReference>
<dbReference type="PROSITE" id="PS00211">
    <property type="entry name" value="ABC_TRANSPORTER_1"/>
    <property type="match status" value="1"/>
</dbReference>
<evidence type="ECO:0000259" key="11">
    <source>
        <dbReference type="PROSITE" id="PS50929"/>
    </source>
</evidence>
<feature type="transmembrane region" description="Helical" evidence="9">
    <location>
        <begin position="445"/>
        <end position="469"/>
    </location>
</feature>
<dbReference type="PANTHER" id="PTHR24223:SF356">
    <property type="entry name" value="ATP-BINDING CASSETTE TRANSPORTER ABC4"/>
    <property type="match status" value="1"/>
</dbReference>
<evidence type="ECO:0000256" key="2">
    <source>
        <dbReference type="ARBA" id="ARBA00022448"/>
    </source>
</evidence>
<sequence length="816" mass="89486">MHNAQGATIGFQDASFAWSLGDESEFPLTPLASSNNDFTLKIEGELKFKTGGINLIIGPTGSGKTSMLMALLGEMHLLPSSNPNTWFNLPRSKGVAYAAQESWVQNATIRDNILFGSPYEQERYETVLYQCALEPDLELFQAHDLTEVGERGLTLSGGQKARVTLARAVYSTAEIILLDDVLAALDVHTSDWIVNKCFRGNLVRGRTILLVTHNIALLAPLADFIVTINSNGTIQARGSEIEKVLEQDSALALEVENERQKLGNAKETADDQTRKPEKSGKLVVTEEIAQGRVTWQSINLLISALGGDHLVLFFTTWVLIIVAGQWVDTFQVWFLGAWGSQYEVHPPSEVNLYFYLSIFFIIAIGNIVISSLSGFLFNSGVLRSTRVIHSQLIRSVFSSTFRWLDETPTARIIARCTQDINAVDGPIPQAVNEFTNETIITLTKLGAVVLFTPASLIPGVGVAVAGSFMGRLYLKSQLSARREMSNSRSPLIAHFIAAMHGLVSIRAYGAQNAFKEESLRRIDYYSRAARTSWDLNRWIALRMDVLGTLFTASLAAYLVYGTSVSAANTGFSLTMALRFCGHLFLMIRIFNDLEVQSNSLERIQQYIDIEHEPKSTAAGMPPAAWPTNGSLRVENLSARYSQFGPTVLQNITFQVNPGERIGVVGRTGSGKSSLTLALLRCLITEGAVYYDGIDINSINLDALRSSISIIPQAPELLNGTLRQNLDPFEQHDDEVLYSALRDVGLFSLQEGSITQGRFNLSTQIAGGGSNVSVGERQILALARAMIRGSKLLILDEATSAIGLHSVLCRSALYLLY</sequence>
<evidence type="ECO:0000313" key="13">
    <source>
        <dbReference type="Proteomes" id="UP000724874"/>
    </source>
</evidence>
<dbReference type="AlphaFoldDB" id="A0A9P5N9A5"/>
<dbReference type="EMBL" id="JADNYJ010000185">
    <property type="protein sequence ID" value="KAF8876196.1"/>
    <property type="molecule type" value="Genomic_DNA"/>
</dbReference>
<organism evidence="12 13">
    <name type="scientific">Gymnopilus junonius</name>
    <name type="common">Spectacular rustgill mushroom</name>
    <name type="synonym">Gymnopilus spectabilis subsp. junonius</name>
    <dbReference type="NCBI Taxonomy" id="109634"/>
    <lineage>
        <taxon>Eukaryota</taxon>
        <taxon>Fungi</taxon>
        <taxon>Dikarya</taxon>
        <taxon>Basidiomycota</taxon>
        <taxon>Agaricomycotina</taxon>
        <taxon>Agaricomycetes</taxon>
        <taxon>Agaricomycetidae</taxon>
        <taxon>Agaricales</taxon>
        <taxon>Agaricineae</taxon>
        <taxon>Hymenogastraceae</taxon>
        <taxon>Gymnopilus</taxon>
    </lineage>
</organism>
<dbReference type="SUPFAM" id="SSF52540">
    <property type="entry name" value="P-loop containing nucleoside triphosphate hydrolases"/>
    <property type="match status" value="2"/>
</dbReference>
<dbReference type="SMART" id="SM00382">
    <property type="entry name" value="AAA"/>
    <property type="match status" value="2"/>
</dbReference>
<name>A0A9P5N9A5_GYMJU</name>
<feature type="domain" description="ABC transmembrane type-1" evidence="11">
    <location>
        <begin position="318"/>
        <end position="594"/>
    </location>
</feature>
<dbReference type="InterPro" id="IPR003593">
    <property type="entry name" value="AAA+_ATPase"/>
</dbReference>
<feature type="transmembrane region" description="Helical" evidence="9">
    <location>
        <begin position="354"/>
        <end position="377"/>
    </location>
</feature>
<dbReference type="GO" id="GO:0005524">
    <property type="term" value="F:ATP binding"/>
    <property type="evidence" value="ECO:0007669"/>
    <property type="project" value="UniProtKB-KW"/>
</dbReference>